<sequence>MIRMLAVSVLLSLVLTACNRPVSAERAYAQCSEQARLAERPRGSVGIGGGTGGASAAFDLTVTSDFLRGRDPYVVYDTCFRRLTGAGPTRPLIL</sequence>
<keyword evidence="3" id="KW-1185">Reference proteome</keyword>
<dbReference type="KEGG" id="rmai:MACH21_05350"/>
<evidence type="ECO:0000313" key="2">
    <source>
        <dbReference type="EMBL" id="BDW84358.1"/>
    </source>
</evidence>
<reference evidence="2 3" key="1">
    <citation type="submission" date="2023-01" db="EMBL/GenBank/DDBJ databases">
        <title>Complete genome sequence of Roseicyclus marinus strain Dej080120_10.</title>
        <authorList>
            <person name="Ueki S."/>
            <person name="Maruyama F."/>
        </authorList>
    </citation>
    <scope>NUCLEOTIDE SEQUENCE [LARGE SCALE GENOMIC DNA]</scope>
    <source>
        <strain evidence="2 3">Dej080120_10</strain>
    </source>
</reference>
<accession>A0AA48KJ15</accession>
<keyword evidence="1" id="KW-0732">Signal</keyword>
<gene>
    <name evidence="2" type="ORF">MACH21_05350</name>
</gene>
<feature type="signal peptide" evidence="1">
    <location>
        <begin position="1"/>
        <end position="24"/>
    </location>
</feature>
<protein>
    <recommendedName>
        <fullName evidence="4">Lipoprotein</fullName>
    </recommendedName>
</protein>
<evidence type="ECO:0000256" key="1">
    <source>
        <dbReference type="SAM" id="SignalP"/>
    </source>
</evidence>
<evidence type="ECO:0008006" key="4">
    <source>
        <dbReference type="Google" id="ProtNLM"/>
    </source>
</evidence>
<dbReference type="EMBL" id="AP027266">
    <property type="protein sequence ID" value="BDW84358.1"/>
    <property type="molecule type" value="Genomic_DNA"/>
</dbReference>
<name>A0AA48KJ15_9RHOB</name>
<evidence type="ECO:0000313" key="3">
    <source>
        <dbReference type="Proteomes" id="UP001337723"/>
    </source>
</evidence>
<feature type="chain" id="PRO_5041354617" description="Lipoprotein" evidence="1">
    <location>
        <begin position="25"/>
        <end position="94"/>
    </location>
</feature>
<proteinExistence type="predicted"/>
<dbReference type="Proteomes" id="UP001337723">
    <property type="component" value="Chromosome"/>
</dbReference>
<organism evidence="2 3">
    <name type="scientific">Roseicyclus marinus</name>
    <dbReference type="NCBI Taxonomy" id="2161673"/>
    <lineage>
        <taxon>Bacteria</taxon>
        <taxon>Pseudomonadati</taxon>
        <taxon>Pseudomonadota</taxon>
        <taxon>Alphaproteobacteria</taxon>
        <taxon>Rhodobacterales</taxon>
        <taxon>Roseobacteraceae</taxon>
        <taxon>Roseicyclus</taxon>
    </lineage>
</organism>
<dbReference type="PROSITE" id="PS51257">
    <property type="entry name" value="PROKAR_LIPOPROTEIN"/>
    <property type="match status" value="1"/>
</dbReference>
<dbReference type="AlphaFoldDB" id="A0AA48KJ15"/>